<dbReference type="InterPro" id="IPR052018">
    <property type="entry name" value="PHP_domain"/>
</dbReference>
<dbReference type="OrthoDB" id="9804333at2"/>
<dbReference type="Gene3D" id="3.20.20.140">
    <property type="entry name" value="Metal-dependent hydrolases"/>
    <property type="match status" value="1"/>
</dbReference>
<dbReference type="GO" id="GO:0035312">
    <property type="term" value="F:5'-3' DNA exonuclease activity"/>
    <property type="evidence" value="ECO:0007669"/>
    <property type="project" value="TreeGrafter"/>
</dbReference>
<dbReference type="STRING" id="1111454.HMPREF1250_2158"/>
<reference evidence="2 3" key="1">
    <citation type="submission" date="2013-09" db="EMBL/GenBank/DDBJ databases">
        <authorList>
            <person name="Durkin A.S."/>
            <person name="Haft D.R."/>
            <person name="McCorrison J."/>
            <person name="Torralba M."/>
            <person name="Gillis M."/>
            <person name="Haft D.H."/>
            <person name="Methe B."/>
            <person name="Sutton G."/>
            <person name="Nelson K.E."/>
        </authorList>
    </citation>
    <scope>NUCLEOTIDE SEQUENCE [LARGE SCALE GENOMIC DNA]</scope>
    <source>
        <strain evidence="2 3">BV3C16-1</strain>
    </source>
</reference>
<dbReference type="InterPro" id="IPR004013">
    <property type="entry name" value="PHP_dom"/>
</dbReference>
<dbReference type="PATRIC" id="fig|1111454.3.peg.493"/>
<comment type="caution">
    <text evidence="2">The sequence shown here is derived from an EMBL/GenBank/DDBJ whole genome shotgun (WGS) entry which is preliminary data.</text>
</comment>
<name>U7US05_9FIRM</name>
<dbReference type="EC" id="3.1.3.-" evidence="2"/>
<dbReference type="Proteomes" id="UP000017090">
    <property type="component" value="Unassembled WGS sequence"/>
</dbReference>
<dbReference type="PANTHER" id="PTHR42924">
    <property type="entry name" value="EXONUCLEASE"/>
    <property type="match status" value="1"/>
</dbReference>
<dbReference type="EMBL" id="AWXA01000008">
    <property type="protein sequence ID" value="ERT61659.1"/>
    <property type="molecule type" value="Genomic_DNA"/>
</dbReference>
<dbReference type="InterPro" id="IPR016195">
    <property type="entry name" value="Pol/histidinol_Pase-like"/>
</dbReference>
<dbReference type="AlphaFoldDB" id="U7US05"/>
<protein>
    <submittedName>
        <fullName evidence="2">PHP domain protein</fullName>
        <ecNumber evidence="2">3.1.3.-</ecNumber>
    </submittedName>
</protein>
<dbReference type="SMART" id="SM00481">
    <property type="entry name" value="POLIIIAc"/>
    <property type="match status" value="1"/>
</dbReference>
<dbReference type="Gene3D" id="1.10.150.650">
    <property type="match status" value="1"/>
</dbReference>
<dbReference type="eggNOG" id="COG0613">
    <property type="taxonomic scope" value="Bacteria"/>
</dbReference>
<accession>U7US05</accession>
<sequence length="267" mass="29451">MKADLHMHTTCSDGLHTPAELTAMAAAAKLDVIAISDHDTMAAYDGTHRLHDGVKIISAIEMSSDCADEDVHILGYHLDPANEELQDYCRDFKERRAVRARKIVEKCTALGYALDLTVVNDILRRGGTVGRPHIAAMLVEKGYFSSVSAVFERILSRNGPAYVPYDRYDIDACIELIHRAGGLSFLAHPSLLKAALPQVLQHPFDGIEVYHPKNRGRYDEFLGIAREKDWLVSGGSDYHGTIGRYPDGLGVFSFDAAPLQPLLSYKG</sequence>
<organism evidence="2 3">
    <name type="scientific">Megasphaera vaginalis</name>
    <name type="common">ex Srinivasan et al. 2021</name>
    <dbReference type="NCBI Taxonomy" id="1111454"/>
    <lineage>
        <taxon>Bacteria</taxon>
        <taxon>Bacillati</taxon>
        <taxon>Bacillota</taxon>
        <taxon>Negativicutes</taxon>
        <taxon>Veillonellales</taxon>
        <taxon>Veillonellaceae</taxon>
        <taxon>Megasphaera</taxon>
    </lineage>
</organism>
<dbReference type="Pfam" id="PF02811">
    <property type="entry name" value="PHP"/>
    <property type="match status" value="1"/>
</dbReference>
<keyword evidence="2" id="KW-0378">Hydrolase</keyword>
<dbReference type="CDD" id="cd07438">
    <property type="entry name" value="PHP_HisPPase_AMP"/>
    <property type="match status" value="1"/>
</dbReference>
<dbReference type="SUPFAM" id="SSF89550">
    <property type="entry name" value="PHP domain-like"/>
    <property type="match status" value="1"/>
</dbReference>
<evidence type="ECO:0000259" key="1">
    <source>
        <dbReference type="SMART" id="SM00481"/>
    </source>
</evidence>
<evidence type="ECO:0000313" key="2">
    <source>
        <dbReference type="EMBL" id="ERT61659.1"/>
    </source>
</evidence>
<keyword evidence="3" id="KW-1185">Reference proteome</keyword>
<evidence type="ECO:0000313" key="3">
    <source>
        <dbReference type="Proteomes" id="UP000017090"/>
    </source>
</evidence>
<feature type="domain" description="Polymerase/histidinol phosphatase N-terminal" evidence="1">
    <location>
        <begin position="3"/>
        <end position="66"/>
    </location>
</feature>
<gene>
    <name evidence="2" type="ORF">HMPREF1250_2158</name>
</gene>
<dbReference type="PANTHER" id="PTHR42924:SF3">
    <property type="entry name" value="POLYMERASE_HISTIDINOL PHOSPHATASE N-TERMINAL DOMAIN-CONTAINING PROTEIN"/>
    <property type="match status" value="1"/>
</dbReference>
<dbReference type="InterPro" id="IPR003141">
    <property type="entry name" value="Pol/His_phosphatase_N"/>
</dbReference>
<proteinExistence type="predicted"/>
<dbReference type="GO" id="GO:0004534">
    <property type="term" value="F:5'-3' RNA exonuclease activity"/>
    <property type="evidence" value="ECO:0007669"/>
    <property type="project" value="TreeGrafter"/>
</dbReference>